<evidence type="ECO:0000313" key="3">
    <source>
        <dbReference type="EMBL" id="KAH6646355.1"/>
    </source>
</evidence>
<dbReference type="Gene3D" id="4.10.1000.30">
    <property type="match status" value="1"/>
</dbReference>
<dbReference type="Gene3D" id="4.10.1000.40">
    <property type="match status" value="1"/>
</dbReference>
<organism evidence="3 4">
    <name type="scientific">Truncatella angustata</name>
    <dbReference type="NCBI Taxonomy" id="152316"/>
    <lineage>
        <taxon>Eukaryota</taxon>
        <taxon>Fungi</taxon>
        <taxon>Dikarya</taxon>
        <taxon>Ascomycota</taxon>
        <taxon>Pezizomycotina</taxon>
        <taxon>Sordariomycetes</taxon>
        <taxon>Xylariomycetidae</taxon>
        <taxon>Amphisphaeriales</taxon>
        <taxon>Sporocadaceae</taxon>
        <taxon>Truncatella</taxon>
    </lineage>
</organism>
<feature type="compositionally biased region" description="Basic residues" evidence="1">
    <location>
        <begin position="158"/>
        <end position="170"/>
    </location>
</feature>
<sequence length="370" mass="40448">MRNGDARGGRGKRNILGQVNRAMDRSHDSVLHRVRGGGNERINAHNRQPPTGPRGAGRMGNNRAMNNRANNIAHGMAAQMQGMPGMPGMNMNDPNFMMAANPNPNPNGQGDIFSLLQQQNQMMAALSQQLAESQRQNQQGGRGRGGRSLFDRTERGRGNRRGGHQGNGHHARQDEAANGGAEGDDVEMGGERQPPNPETTICKYNLACTNKDCKFAHQSPAAPPGITVDVNDVCTYGVACKNFKCVARHPSPATKRAHQSEQECKFYPNCTNPRCPFRHPEMPVCRNGGDCKTEGCKFTHLQTQCKFNPCTNRFCPYKHEEGQRGTFEDKVWTANGGSNGHVSDRQFTSNEAEEKLIPGAENAAMDAEVA</sequence>
<dbReference type="FunFam" id="4.10.1000.30:FF:000002">
    <property type="entry name" value="Nuclear polyadenylated RNA-binding protein Nab2"/>
    <property type="match status" value="1"/>
</dbReference>
<dbReference type="GeneID" id="70133007"/>
<comment type="caution">
    <text evidence="3">The sequence shown here is derived from an EMBL/GenBank/DDBJ whole genome shotgun (WGS) entry which is preliminary data.</text>
</comment>
<dbReference type="InterPro" id="IPR055046">
    <property type="entry name" value="Nab2-like_Znf-CCCH"/>
</dbReference>
<keyword evidence="4" id="KW-1185">Reference proteome</keyword>
<dbReference type="EMBL" id="JAGPXC010000010">
    <property type="protein sequence ID" value="KAH6646355.1"/>
    <property type="molecule type" value="Genomic_DNA"/>
</dbReference>
<dbReference type="Proteomes" id="UP000758603">
    <property type="component" value="Unassembled WGS sequence"/>
</dbReference>
<proteinExistence type="predicted"/>
<dbReference type="FunFam" id="4.10.1000.40:FF:000002">
    <property type="entry name" value="Nuclear polyadenylated RNA-binding protein Nab2"/>
    <property type="match status" value="1"/>
</dbReference>
<dbReference type="AlphaFoldDB" id="A0A9P8UCL0"/>
<dbReference type="Pfam" id="PF14608">
    <property type="entry name" value="zf-CCCH_2"/>
    <property type="match status" value="3"/>
</dbReference>
<accession>A0A9P8UCL0</accession>
<feature type="region of interest" description="Disordered" evidence="1">
    <location>
        <begin position="39"/>
        <end position="59"/>
    </location>
</feature>
<reference evidence="3" key="1">
    <citation type="journal article" date="2021" name="Nat. Commun.">
        <title>Genetic determinants of endophytism in the Arabidopsis root mycobiome.</title>
        <authorList>
            <person name="Mesny F."/>
            <person name="Miyauchi S."/>
            <person name="Thiergart T."/>
            <person name="Pickel B."/>
            <person name="Atanasova L."/>
            <person name="Karlsson M."/>
            <person name="Huettel B."/>
            <person name="Barry K.W."/>
            <person name="Haridas S."/>
            <person name="Chen C."/>
            <person name="Bauer D."/>
            <person name="Andreopoulos W."/>
            <person name="Pangilinan J."/>
            <person name="LaButti K."/>
            <person name="Riley R."/>
            <person name="Lipzen A."/>
            <person name="Clum A."/>
            <person name="Drula E."/>
            <person name="Henrissat B."/>
            <person name="Kohler A."/>
            <person name="Grigoriev I.V."/>
            <person name="Martin F.M."/>
            <person name="Hacquard S."/>
        </authorList>
    </citation>
    <scope>NUCLEOTIDE SEQUENCE</scope>
    <source>
        <strain evidence="3">MPI-SDFR-AT-0073</strain>
    </source>
</reference>
<protein>
    <recommendedName>
        <fullName evidence="2">Nab2-like CCCH zinc finger domain-containing protein</fullName>
    </recommendedName>
</protein>
<evidence type="ECO:0000313" key="4">
    <source>
        <dbReference type="Proteomes" id="UP000758603"/>
    </source>
</evidence>
<feature type="region of interest" description="Disordered" evidence="1">
    <location>
        <begin position="124"/>
        <end position="196"/>
    </location>
</feature>
<dbReference type="RefSeq" id="XP_045952869.1">
    <property type="nucleotide sequence ID" value="XM_046104116.1"/>
</dbReference>
<dbReference type="Pfam" id="PF22683">
    <property type="entry name" value="Nab2-like_zf-CCCH"/>
    <property type="match status" value="1"/>
</dbReference>
<dbReference type="OrthoDB" id="438553at2759"/>
<gene>
    <name evidence="3" type="ORF">BKA67DRAFT_584013</name>
</gene>
<evidence type="ECO:0000256" key="1">
    <source>
        <dbReference type="SAM" id="MobiDB-lite"/>
    </source>
</evidence>
<evidence type="ECO:0000259" key="2">
    <source>
        <dbReference type="Pfam" id="PF22683"/>
    </source>
</evidence>
<feature type="domain" description="Nab2-like CCCH zinc finger" evidence="2">
    <location>
        <begin position="305"/>
        <end position="324"/>
    </location>
</feature>
<name>A0A9P8UCL0_9PEZI</name>
<feature type="compositionally biased region" description="Low complexity" evidence="1">
    <location>
        <begin position="124"/>
        <end position="139"/>
    </location>
</feature>